<dbReference type="AlphaFoldDB" id="A0A3B1CB87"/>
<evidence type="ECO:0000259" key="1">
    <source>
        <dbReference type="PROSITE" id="PS50042"/>
    </source>
</evidence>
<dbReference type="PROSITE" id="PS50042">
    <property type="entry name" value="CNMP_BINDING_3"/>
    <property type="match status" value="1"/>
</dbReference>
<dbReference type="InterPro" id="IPR014710">
    <property type="entry name" value="RmlC-like_jellyroll"/>
</dbReference>
<protein>
    <recommendedName>
        <fullName evidence="1">Cyclic nucleotide-binding domain-containing protein</fullName>
    </recommendedName>
</protein>
<dbReference type="GO" id="GO:0003700">
    <property type="term" value="F:DNA-binding transcription factor activity"/>
    <property type="evidence" value="ECO:0007669"/>
    <property type="project" value="TreeGrafter"/>
</dbReference>
<dbReference type="InterPro" id="IPR018490">
    <property type="entry name" value="cNMP-bd_dom_sf"/>
</dbReference>
<dbReference type="PANTHER" id="PTHR24567:SF26">
    <property type="entry name" value="REGULATORY PROTEIN YEIL"/>
    <property type="match status" value="1"/>
</dbReference>
<dbReference type="InterPro" id="IPR000595">
    <property type="entry name" value="cNMP-bd_dom"/>
</dbReference>
<reference evidence="2" key="1">
    <citation type="submission" date="2018-06" db="EMBL/GenBank/DDBJ databases">
        <authorList>
            <person name="Zhirakovskaya E."/>
        </authorList>
    </citation>
    <scope>NUCLEOTIDE SEQUENCE</scope>
</reference>
<dbReference type="PANTHER" id="PTHR24567">
    <property type="entry name" value="CRP FAMILY TRANSCRIPTIONAL REGULATORY PROTEIN"/>
    <property type="match status" value="1"/>
</dbReference>
<name>A0A3B1CB87_9ZZZZ</name>
<dbReference type="InterPro" id="IPR050397">
    <property type="entry name" value="Env_Response_Regulators"/>
</dbReference>
<dbReference type="SUPFAM" id="SSF51206">
    <property type="entry name" value="cAMP-binding domain-like"/>
    <property type="match status" value="1"/>
</dbReference>
<dbReference type="CDD" id="cd00038">
    <property type="entry name" value="CAP_ED"/>
    <property type="match status" value="1"/>
</dbReference>
<feature type="domain" description="Cyclic nucleotide-binding" evidence="1">
    <location>
        <begin position="12"/>
        <end position="133"/>
    </location>
</feature>
<evidence type="ECO:0000313" key="2">
    <source>
        <dbReference type="EMBL" id="VAX27469.1"/>
    </source>
</evidence>
<proteinExistence type="predicted"/>
<dbReference type="Gene3D" id="2.60.120.10">
    <property type="entry name" value="Jelly Rolls"/>
    <property type="match status" value="1"/>
</dbReference>
<dbReference type="Pfam" id="PF00027">
    <property type="entry name" value="cNMP_binding"/>
    <property type="match status" value="1"/>
</dbReference>
<dbReference type="SMART" id="SM00100">
    <property type="entry name" value="cNMP"/>
    <property type="match status" value="1"/>
</dbReference>
<gene>
    <name evidence="2" type="ORF">MNBD_NITROSPIRAE02-443</name>
</gene>
<dbReference type="GO" id="GO:0005829">
    <property type="term" value="C:cytosol"/>
    <property type="evidence" value="ECO:0007669"/>
    <property type="project" value="TreeGrafter"/>
</dbReference>
<dbReference type="EMBL" id="UOGH01000045">
    <property type="protein sequence ID" value="VAX27469.1"/>
    <property type="molecule type" value="Genomic_DNA"/>
</dbReference>
<organism evidence="2">
    <name type="scientific">hydrothermal vent metagenome</name>
    <dbReference type="NCBI Taxonomy" id="652676"/>
    <lineage>
        <taxon>unclassified sequences</taxon>
        <taxon>metagenomes</taxon>
        <taxon>ecological metagenomes</taxon>
    </lineage>
</organism>
<accession>A0A3B1CB87</accession>
<sequence length="152" mass="17246">MIDIADLKKQILLKELNDEELLMIRDKITVESYPRGTLIFKEGEPTKGIYLVKNGKVEISKSTPDGWKQTLAILNEGHFFGELSVIEDKKVHGANVTAVENTELFLLKSETFKSLENSHPQVMYKIVKAIARVASKNIHSMNEKLMNLLISY</sequence>